<name>A0ABW5E359_9BACT</name>
<dbReference type="PANTHER" id="PTHR35882">
    <property type="entry name" value="PELA"/>
    <property type="match status" value="1"/>
</dbReference>
<keyword evidence="1" id="KW-0732">Signal</keyword>
<dbReference type="Proteomes" id="UP001597297">
    <property type="component" value="Unassembled WGS sequence"/>
</dbReference>
<evidence type="ECO:0000259" key="2">
    <source>
        <dbReference type="Pfam" id="PF03537"/>
    </source>
</evidence>
<dbReference type="Gene3D" id="3.20.20.70">
    <property type="entry name" value="Aldolase class I"/>
    <property type="match status" value="1"/>
</dbReference>
<dbReference type="PRINTS" id="PR01545">
    <property type="entry name" value="THEMAYE10DUF"/>
</dbReference>
<gene>
    <name evidence="3" type="ORF">ACFSQZ_10230</name>
</gene>
<feature type="chain" id="PRO_5045261735" evidence="1">
    <location>
        <begin position="21"/>
        <end position="297"/>
    </location>
</feature>
<dbReference type="InterPro" id="IPR013785">
    <property type="entry name" value="Aldolase_TIM"/>
</dbReference>
<dbReference type="InterPro" id="IPR004352">
    <property type="entry name" value="GH114_TIM-barrel"/>
</dbReference>
<dbReference type="InterPro" id="IPR016062">
    <property type="entry name" value="TM1410-rel"/>
</dbReference>
<protein>
    <submittedName>
        <fullName evidence="3">Endo alpha-1,4 polygalactosaminidase</fullName>
    </submittedName>
</protein>
<keyword evidence="4" id="KW-1185">Reference proteome</keyword>
<sequence length="297" mass="34284">MKLTILSIITHLSTIPAMLAAEIAWNKVDSWAYQLCNYTNDTLDEITSSQFDLVVIDLSRNGQSDFFKRAEIEAVQQSNKLVLAYFEIGAIEQYRPEWNDVPKDLKAGRVANWPKEQYVKFWDERWWPIVRSRIDQALTAGFNGAYLDMVTTYAEIPNTELKEEERAHKMVELIERISTYAKTKDPSFKIVPQNCPELYTWSYSEPKLNQKYINAIDGLGLESVFFMAHDRPAQHQWSVENRKNAIAIKAANKLVLGVDYAKKVTSIRQAYQKQRALGFIPYVSVETLEVLQIKNSF</sequence>
<feature type="signal peptide" evidence="1">
    <location>
        <begin position="1"/>
        <end position="20"/>
    </location>
</feature>
<organism evidence="3 4">
    <name type="scientific">Rubritalea spongiae</name>
    <dbReference type="NCBI Taxonomy" id="430797"/>
    <lineage>
        <taxon>Bacteria</taxon>
        <taxon>Pseudomonadati</taxon>
        <taxon>Verrucomicrobiota</taxon>
        <taxon>Verrucomicrobiia</taxon>
        <taxon>Verrucomicrobiales</taxon>
        <taxon>Rubritaleaceae</taxon>
        <taxon>Rubritalea</taxon>
    </lineage>
</organism>
<accession>A0ABW5E359</accession>
<dbReference type="EMBL" id="JBHUJC010000028">
    <property type="protein sequence ID" value="MFD2276847.1"/>
    <property type="molecule type" value="Genomic_DNA"/>
</dbReference>
<dbReference type="SUPFAM" id="SSF51445">
    <property type="entry name" value="(Trans)glycosidases"/>
    <property type="match status" value="1"/>
</dbReference>
<evidence type="ECO:0000256" key="1">
    <source>
        <dbReference type="SAM" id="SignalP"/>
    </source>
</evidence>
<dbReference type="PANTHER" id="PTHR35882:SF2">
    <property type="entry name" value="PELA"/>
    <property type="match status" value="1"/>
</dbReference>
<proteinExistence type="predicted"/>
<reference evidence="4" key="1">
    <citation type="journal article" date="2019" name="Int. J. Syst. Evol. Microbiol.">
        <title>The Global Catalogue of Microorganisms (GCM) 10K type strain sequencing project: providing services to taxonomists for standard genome sequencing and annotation.</title>
        <authorList>
            <consortium name="The Broad Institute Genomics Platform"/>
            <consortium name="The Broad Institute Genome Sequencing Center for Infectious Disease"/>
            <person name="Wu L."/>
            <person name="Ma J."/>
        </authorList>
    </citation>
    <scope>NUCLEOTIDE SEQUENCE [LARGE SCALE GENOMIC DNA]</scope>
    <source>
        <strain evidence="4">JCM 16545</strain>
    </source>
</reference>
<comment type="caution">
    <text evidence="3">The sequence shown here is derived from an EMBL/GenBank/DDBJ whole genome shotgun (WGS) entry which is preliminary data.</text>
</comment>
<feature type="domain" description="Glycoside-hydrolase family GH114 TIM-barrel" evidence="2">
    <location>
        <begin position="30"/>
        <end position="288"/>
    </location>
</feature>
<dbReference type="RefSeq" id="WP_377095276.1">
    <property type="nucleotide sequence ID" value="NZ_JBHSJM010000001.1"/>
</dbReference>
<evidence type="ECO:0000313" key="3">
    <source>
        <dbReference type="EMBL" id="MFD2276847.1"/>
    </source>
</evidence>
<dbReference type="InterPro" id="IPR017853">
    <property type="entry name" value="GH"/>
</dbReference>
<dbReference type="Pfam" id="PF03537">
    <property type="entry name" value="Glyco_hydro_114"/>
    <property type="match status" value="1"/>
</dbReference>
<evidence type="ECO:0000313" key="4">
    <source>
        <dbReference type="Proteomes" id="UP001597297"/>
    </source>
</evidence>